<reference evidence="1" key="1">
    <citation type="submission" date="2018-08" db="EMBL/GenBank/DDBJ databases">
        <title>Identification of Burkholderia cepacia strains that express a Burkholderia pseudomallei-like capsular polysaccharide.</title>
        <authorList>
            <person name="Burtnick M.N."/>
            <person name="Vongsouvath M."/>
            <person name="Newton P."/>
            <person name="Wuthiekanun V."/>
            <person name="Limmathurotsakul D."/>
            <person name="Brett P.J."/>
            <person name="Chantratita N."/>
            <person name="Dance D.A."/>
        </authorList>
    </citation>
    <scope>NUCLEOTIDE SEQUENCE</scope>
    <source>
        <strain evidence="1">SBXCC001</strain>
    </source>
</reference>
<accession>A0AAW9D5B2</accession>
<protein>
    <submittedName>
        <fullName evidence="1">Uncharacterized protein</fullName>
    </submittedName>
</protein>
<name>A0AAW9D5B2_BURTH</name>
<evidence type="ECO:0000313" key="1">
    <source>
        <dbReference type="EMBL" id="MDW9256972.1"/>
    </source>
</evidence>
<organism evidence="1 2">
    <name type="scientific">Burkholderia thailandensis</name>
    <dbReference type="NCBI Taxonomy" id="57975"/>
    <lineage>
        <taxon>Bacteria</taxon>
        <taxon>Pseudomonadati</taxon>
        <taxon>Pseudomonadota</taxon>
        <taxon>Betaproteobacteria</taxon>
        <taxon>Burkholderiales</taxon>
        <taxon>Burkholderiaceae</taxon>
        <taxon>Burkholderia</taxon>
        <taxon>pseudomallei group</taxon>
    </lineage>
</organism>
<dbReference type="Proteomes" id="UP001272137">
    <property type="component" value="Unassembled WGS sequence"/>
</dbReference>
<evidence type="ECO:0000313" key="2">
    <source>
        <dbReference type="Proteomes" id="UP001272137"/>
    </source>
</evidence>
<gene>
    <name evidence="1" type="ORF">C7S16_2174</name>
</gene>
<dbReference type="EMBL" id="QXCT01000002">
    <property type="protein sequence ID" value="MDW9256972.1"/>
    <property type="molecule type" value="Genomic_DNA"/>
</dbReference>
<sequence>MVGCRAVQGKRHGRFVHGAMNSGEPDACADDFRRPRICRSVSMCFGL</sequence>
<proteinExistence type="predicted"/>
<comment type="caution">
    <text evidence="1">The sequence shown here is derived from an EMBL/GenBank/DDBJ whole genome shotgun (WGS) entry which is preliminary data.</text>
</comment>
<dbReference type="AlphaFoldDB" id="A0AAW9D5B2"/>